<dbReference type="KEGG" id="daer:H9K75_02460"/>
<name>A0A7H0GL76_9BURK</name>
<sequence length="171" mass="19051">MISSSVRNLFTRLAKPLGIRSDEADRERMSRLNGHGFFSAVDALLLTDCSPVADALSRCCLDDREGSDATPSIKPYQRRFNEDTHIMSIHTQQAIRKQLLQVTALAWGLRAPVRQYAPATRARSTLAHPSRSIRISGGGRRNLASSCQQSPHARWVGALRIELIFCDFAFV</sequence>
<protein>
    <submittedName>
        <fullName evidence="1">Uncharacterized protein</fullName>
    </submittedName>
</protein>
<evidence type="ECO:0000313" key="2">
    <source>
        <dbReference type="Proteomes" id="UP000516028"/>
    </source>
</evidence>
<dbReference type="AlphaFoldDB" id="A0A7H0GL76"/>
<organism evidence="1 2">
    <name type="scientific">Diaphorobacter aerolatus</name>
    <dbReference type="NCBI Taxonomy" id="1288495"/>
    <lineage>
        <taxon>Bacteria</taxon>
        <taxon>Pseudomonadati</taxon>
        <taxon>Pseudomonadota</taxon>
        <taxon>Betaproteobacteria</taxon>
        <taxon>Burkholderiales</taxon>
        <taxon>Comamonadaceae</taxon>
        <taxon>Diaphorobacter</taxon>
    </lineage>
</organism>
<proteinExistence type="predicted"/>
<dbReference type="Proteomes" id="UP000516028">
    <property type="component" value="Chromosome"/>
</dbReference>
<keyword evidence="2" id="KW-1185">Reference proteome</keyword>
<gene>
    <name evidence="1" type="ORF">H9K75_02460</name>
</gene>
<dbReference type="RefSeq" id="WP_187724634.1">
    <property type="nucleotide sequence ID" value="NZ_CP060783.1"/>
</dbReference>
<accession>A0A7H0GL76</accession>
<reference evidence="1 2" key="1">
    <citation type="submission" date="2020-08" db="EMBL/GenBank/DDBJ databases">
        <title>Genome sequence of Diaphorobacter aerolatus KACC 16536T.</title>
        <authorList>
            <person name="Hyun D.-W."/>
            <person name="Bae J.-W."/>
        </authorList>
    </citation>
    <scope>NUCLEOTIDE SEQUENCE [LARGE SCALE GENOMIC DNA]</scope>
    <source>
        <strain evidence="1 2">KACC 16536</strain>
    </source>
</reference>
<evidence type="ECO:0000313" key="1">
    <source>
        <dbReference type="EMBL" id="QNP49042.1"/>
    </source>
</evidence>
<dbReference type="EMBL" id="CP060783">
    <property type="protein sequence ID" value="QNP49042.1"/>
    <property type="molecule type" value="Genomic_DNA"/>
</dbReference>